<proteinExistence type="predicted"/>
<name>A0AAV9FR07_ACOCL</name>
<accession>A0AAV9FR07</accession>
<reference evidence="1" key="1">
    <citation type="journal article" date="2023" name="Nat. Commun.">
        <title>Diploid and tetraploid genomes of Acorus and the evolution of monocots.</title>
        <authorList>
            <person name="Ma L."/>
            <person name="Liu K.W."/>
            <person name="Li Z."/>
            <person name="Hsiao Y.Y."/>
            <person name="Qi Y."/>
            <person name="Fu T."/>
            <person name="Tang G.D."/>
            <person name="Zhang D."/>
            <person name="Sun W.H."/>
            <person name="Liu D.K."/>
            <person name="Li Y."/>
            <person name="Chen G.Z."/>
            <person name="Liu X.D."/>
            <person name="Liao X.Y."/>
            <person name="Jiang Y.T."/>
            <person name="Yu X."/>
            <person name="Hao Y."/>
            <person name="Huang J."/>
            <person name="Zhao X.W."/>
            <person name="Ke S."/>
            <person name="Chen Y.Y."/>
            <person name="Wu W.L."/>
            <person name="Hsu J.L."/>
            <person name="Lin Y.F."/>
            <person name="Huang M.D."/>
            <person name="Li C.Y."/>
            <person name="Huang L."/>
            <person name="Wang Z.W."/>
            <person name="Zhao X."/>
            <person name="Zhong W.Y."/>
            <person name="Peng D.H."/>
            <person name="Ahmad S."/>
            <person name="Lan S."/>
            <person name="Zhang J.S."/>
            <person name="Tsai W.C."/>
            <person name="Van de Peer Y."/>
            <person name="Liu Z.J."/>
        </authorList>
    </citation>
    <scope>NUCLEOTIDE SEQUENCE</scope>
    <source>
        <strain evidence="1">CP</strain>
    </source>
</reference>
<sequence length="75" mass="8804">MRPPLPFHDRASVSILRDPPCVAFNHREIEFKNDTVIRYSAEFMRVNNPLLIWARFKLNLVQVDVDHGRTDDVTL</sequence>
<dbReference type="Proteomes" id="UP001180020">
    <property type="component" value="Unassembled WGS sequence"/>
</dbReference>
<evidence type="ECO:0000313" key="1">
    <source>
        <dbReference type="EMBL" id="KAK1326793.1"/>
    </source>
</evidence>
<reference evidence="1" key="2">
    <citation type="submission" date="2023-06" db="EMBL/GenBank/DDBJ databases">
        <authorList>
            <person name="Ma L."/>
            <person name="Liu K.-W."/>
            <person name="Li Z."/>
            <person name="Hsiao Y.-Y."/>
            <person name="Qi Y."/>
            <person name="Fu T."/>
            <person name="Tang G."/>
            <person name="Zhang D."/>
            <person name="Sun W.-H."/>
            <person name="Liu D.-K."/>
            <person name="Li Y."/>
            <person name="Chen G.-Z."/>
            <person name="Liu X.-D."/>
            <person name="Liao X.-Y."/>
            <person name="Jiang Y.-T."/>
            <person name="Yu X."/>
            <person name="Hao Y."/>
            <person name="Huang J."/>
            <person name="Zhao X.-W."/>
            <person name="Ke S."/>
            <person name="Chen Y.-Y."/>
            <person name="Wu W.-L."/>
            <person name="Hsu J.-L."/>
            <person name="Lin Y.-F."/>
            <person name="Huang M.-D."/>
            <person name="Li C.-Y."/>
            <person name="Huang L."/>
            <person name="Wang Z.-W."/>
            <person name="Zhao X."/>
            <person name="Zhong W.-Y."/>
            <person name="Peng D.-H."/>
            <person name="Ahmad S."/>
            <person name="Lan S."/>
            <person name="Zhang J.-S."/>
            <person name="Tsai W.-C."/>
            <person name="Van De Peer Y."/>
            <person name="Liu Z.-J."/>
        </authorList>
    </citation>
    <scope>NUCLEOTIDE SEQUENCE</scope>
    <source>
        <strain evidence="1">CP</strain>
        <tissue evidence="1">Leaves</tissue>
    </source>
</reference>
<comment type="caution">
    <text evidence="1">The sequence shown here is derived from an EMBL/GenBank/DDBJ whole genome shotgun (WGS) entry which is preliminary data.</text>
</comment>
<protein>
    <submittedName>
        <fullName evidence="1">Uncharacterized protein</fullName>
    </submittedName>
</protein>
<keyword evidence="2" id="KW-1185">Reference proteome</keyword>
<dbReference type="AlphaFoldDB" id="A0AAV9FR07"/>
<evidence type="ECO:0000313" key="2">
    <source>
        <dbReference type="Proteomes" id="UP001180020"/>
    </source>
</evidence>
<gene>
    <name evidence="1" type="ORF">QJS10_CPA01g00873</name>
</gene>
<organism evidence="1 2">
    <name type="scientific">Acorus calamus</name>
    <name type="common">Sweet flag</name>
    <dbReference type="NCBI Taxonomy" id="4465"/>
    <lineage>
        <taxon>Eukaryota</taxon>
        <taxon>Viridiplantae</taxon>
        <taxon>Streptophyta</taxon>
        <taxon>Embryophyta</taxon>
        <taxon>Tracheophyta</taxon>
        <taxon>Spermatophyta</taxon>
        <taxon>Magnoliopsida</taxon>
        <taxon>Liliopsida</taxon>
        <taxon>Acoraceae</taxon>
        <taxon>Acorus</taxon>
    </lineage>
</organism>
<dbReference type="EMBL" id="JAUJYO010000001">
    <property type="protein sequence ID" value="KAK1326793.1"/>
    <property type="molecule type" value="Genomic_DNA"/>
</dbReference>